<keyword evidence="6 14" id="KW-0808">Transferase</keyword>
<feature type="binding site" evidence="13">
    <location>
        <position position="52"/>
    </location>
    <ligand>
        <name>substrate</name>
    </ligand>
</feature>
<comment type="pathway">
    <text evidence="3 15">Amino-acid biosynthesis; L-methionine biosynthesis via de novo pathway; L-homoserine from L-aspartate: step 1/3.</text>
</comment>
<dbReference type="InterPro" id="IPR018042">
    <property type="entry name" value="Aspartate_kinase_CS"/>
</dbReference>
<dbReference type="PIRSF" id="PIRSF000726">
    <property type="entry name" value="Asp_kin"/>
    <property type="match status" value="1"/>
</dbReference>
<dbReference type="PANTHER" id="PTHR21499">
    <property type="entry name" value="ASPARTATE KINASE"/>
    <property type="match status" value="1"/>
</dbReference>
<dbReference type="GO" id="GO:0009089">
    <property type="term" value="P:lysine biosynthetic process via diaminopimelate"/>
    <property type="evidence" value="ECO:0007669"/>
    <property type="project" value="UniProtKB-UniPathway"/>
</dbReference>
<dbReference type="CDD" id="cd04911">
    <property type="entry name" value="ACT_AKiii-YclM-BS_1"/>
    <property type="match status" value="1"/>
</dbReference>
<evidence type="ECO:0000256" key="11">
    <source>
        <dbReference type="ARBA" id="ARBA00023154"/>
    </source>
</evidence>
<dbReference type="InterPro" id="IPR001341">
    <property type="entry name" value="Asp_kinase"/>
</dbReference>
<dbReference type="CDD" id="cd04916">
    <property type="entry name" value="ACT_AKiii-YclM-BS_2"/>
    <property type="match status" value="1"/>
</dbReference>
<keyword evidence="8 14" id="KW-0418">Kinase</keyword>
<keyword evidence="18" id="KW-1185">Reference proteome</keyword>
<dbReference type="EC" id="2.7.2.4" evidence="14"/>
<keyword evidence="7 13" id="KW-0547">Nucleotide-binding</keyword>
<dbReference type="GO" id="GO:0009088">
    <property type="term" value="P:threonine biosynthetic process"/>
    <property type="evidence" value="ECO:0007669"/>
    <property type="project" value="UniProtKB-UniPathway"/>
</dbReference>
<dbReference type="PANTHER" id="PTHR21499:SF67">
    <property type="entry name" value="ASPARTOKINASE 3"/>
    <property type="match status" value="1"/>
</dbReference>
<protein>
    <recommendedName>
        <fullName evidence="14">Aspartokinase</fullName>
        <ecNumber evidence="14">2.7.2.4</ecNumber>
    </recommendedName>
</protein>
<feature type="binding site" evidence="13">
    <location>
        <begin position="218"/>
        <end position="219"/>
    </location>
    <ligand>
        <name>ATP</name>
        <dbReference type="ChEBI" id="CHEBI:30616"/>
    </ligand>
</feature>
<dbReference type="InterPro" id="IPR001048">
    <property type="entry name" value="Asp/Glu/Uridylate_kinase"/>
</dbReference>
<evidence type="ECO:0000256" key="6">
    <source>
        <dbReference type="ARBA" id="ARBA00022679"/>
    </source>
</evidence>
<keyword evidence="15" id="KW-0028">Amino-acid biosynthesis</keyword>
<evidence type="ECO:0000256" key="13">
    <source>
        <dbReference type="PIRSR" id="PIRSR000726-1"/>
    </source>
</evidence>
<dbReference type="HOGENOM" id="CLU_009116_6_2_9"/>
<evidence type="ECO:0000256" key="2">
    <source>
        <dbReference type="ARBA" id="ARBA00004766"/>
    </source>
</evidence>
<dbReference type="InterPro" id="IPR036393">
    <property type="entry name" value="AceGlu_kinase-like_sf"/>
</dbReference>
<dbReference type="STRING" id="86416.Clopa_0173"/>
<evidence type="ECO:0000313" key="18">
    <source>
        <dbReference type="Proteomes" id="UP000013523"/>
    </source>
</evidence>
<dbReference type="AlphaFoldDB" id="R4K0C5"/>
<dbReference type="InterPro" id="IPR002912">
    <property type="entry name" value="ACT_dom"/>
</dbReference>
<evidence type="ECO:0000256" key="1">
    <source>
        <dbReference type="ARBA" id="ARBA00003121"/>
    </source>
</evidence>
<dbReference type="UniPathway" id="UPA00051">
    <property type="reaction ID" value="UER00462"/>
</dbReference>
<dbReference type="NCBIfam" id="TIGR00657">
    <property type="entry name" value="asp_kinases"/>
    <property type="match status" value="1"/>
</dbReference>
<dbReference type="UniPathway" id="UPA00050">
    <property type="reaction ID" value="UER00461"/>
</dbReference>
<dbReference type="GO" id="GO:0005829">
    <property type="term" value="C:cytosol"/>
    <property type="evidence" value="ECO:0007669"/>
    <property type="project" value="TreeGrafter"/>
</dbReference>
<evidence type="ECO:0000256" key="3">
    <source>
        <dbReference type="ARBA" id="ARBA00004986"/>
    </source>
</evidence>
<evidence type="ECO:0000256" key="10">
    <source>
        <dbReference type="ARBA" id="ARBA00022915"/>
    </source>
</evidence>
<keyword evidence="9 13" id="KW-0067">ATP-binding</keyword>
<dbReference type="Proteomes" id="UP000013523">
    <property type="component" value="Chromosome"/>
</dbReference>
<dbReference type="SUPFAM" id="SSF55021">
    <property type="entry name" value="ACT-like"/>
    <property type="match status" value="2"/>
</dbReference>
<evidence type="ECO:0000256" key="7">
    <source>
        <dbReference type="ARBA" id="ARBA00022741"/>
    </source>
</evidence>
<dbReference type="EMBL" id="CP003261">
    <property type="protein sequence ID" value="AGK95246.1"/>
    <property type="molecule type" value="Genomic_DNA"/>
</dbReference>
<keyword evidence="10" id="KW-0220">Diaminopimelate biosynthesis</keyword>
<reference evidence="17 18" key="1">
    <citation type="submission" date="2012-01" db="EMBL/GenBank/DDBJ databases">
        <title>Complete sequence of chromosome of Clostridium pasteurianum BC1.</title>
        <authorList>
            <consortium name="US DOE Joint Genome Institute"/>
            <person name="Lucas S."/>
            <person name="Han J."/>
            <person name="Lapidus A."/>
            <person name="Cheng J.-F."/>
            <person name="Goodwin L."/>
            <person name="Pitluck S."/>
            <person name="Peters L."/>
            <person name="Mikhailova N."/>
            <person name="Teshima H."/>
            <person name="Detter J.C."/>
            <person name="Han C."/>
            <person name="Tapia R."/>
            <person name="Land M."/>
            <person name="Hauser L."/>
            <person name="Kyrpides N."/>
            <person name="Ivanova N."/>
            <person name="Pagani I."/>
            <person name="Dunn J."/>
            <person name="Taghavi S."/>
            <person name="Francis A."/>
            <person name="van der Lelie D."/>
            <person name="Woyke T."/>
        </authorList>
    </citation>
    <scope>NUCLEOTIDE SEQUENCE [LARGE SCALE GENOMIC DNA]</scope>
    <source>
        <strain evidence="17 18">BC1</strain>
    </source>
</reference>
<evidence type="ECO:0000256" key="14">
    <source>
        <dbReference type="RuleBase" id="RU003448"/>
    </source>
</evidence>
<comment type="pathway">
    <text evidence="4 15">Amino-acid biosynthesis; L-threonine biosynthesis; L-threonine from L-aspartate: step 1/5.</text>
</comment>
<feature type="domain" description="ACT" evidence="16">
    <location>
        <begin position="389"/>
        <end position="448"/>
    </location>
</feature>
<evidence type="ECO:0000259" key="16">
    <source>
        <dbReference type="PROSITE" id="PS51671"/>
    </source>
</evidence>
<comment type="catalytic activity">
    <reaction evidence="12 14">
        <text>L-aspartate + ATP = 4-phospho-L-aspartate + ADP</text>
        <dbReference type="Rhea" id="RHEA:23776"/>
        <dbReference type="ChEBI" id="CHEBI:29991"/>
        <dbReference type="ChEBI" id="CHEBI:30616"/>
        <dbReference type="ChEBI" id="CHEBI:57535"/>
        <dbReference type="ChEBI" id="CHEBI:456216"/>
        <dbReference type="EC" id="2.7.2.4"/>
    </reaction>
</comment>
<comment type="pathway">
    <text evidence="2 15">Amino-acid biosynthesis; L-lysine biosynthesis via DAP pathway; (S)-tetrahydrodipicolinate from L-aspartate: step 1/4.</text>
</comment>
<dbReference type="NCBIfam" id="NF006540">
    <property type="entry name" value="PRK09034.1"/>
    <property type="match status" value="1"/>
</dbReference>
<dbReference type="KEGG" id="cpas:Clopa_0173"/>
<dbReference type="eggNOG" id="COG0527">
    <property type="taxonomic scope" value="Bacteria"/>
</dbReference>
<name>R4K0C5_CLOPA</name>
<dbReference type="GO" id="GO:0004072">
    <property type="term" value="F:aspartate kinase activity"/>
    <property type="evidence" value="ECO:0007669"/>
    <property type="project" value="UniProtKB-EC"/>
</dbReference>
<dbReference type="FunFam" id="3.30.2130.10:FF:000001">
    <property type="entry name" value="Bifunctional aspartokinase/homoserine dehydrogenase"/>
    <property type="match status" value="1"/>
</dbReference>
<dbReference type="Gene3D" id="3.40.1160.10">
    <property type="entry name" value="Acetylglutamate kinase-like"/>
    <property type="match status" value="1"/>
</dbReference>
<dbReference type="RefSeq" id="WP_015613573.1">
    <property type="nucleotide sequence ID" value="NC_021182.1"/>
</dbReference>
<comment type="similarity">
    <text evidence="5 14">Belongs to the aspartokinase family.</text>
</comment>
<accession>R4K0C5</accession>
<dbReference type="GO" id="GO:0019877">
    <property type="term" value="P:diaminopimelate biosynthetic process"/>
    <property type="evidence" value="ECO:0007669"/>
    <property type="project" value="UniProtKB-KW"/>
</dbReference>
<sequence>MENIIVAKFGGSSLADAHQFEKVKHIVESNPERKYIVPSAPGKRHGKDYKITDLLYLCHTHVQQGIPFDDVFKIIAERYTEIVEELSGRYNNMKDLDINHYLNVIKKDISEGASSDYTASRGEYLNGIILSTLLGYEFIDPADIILFDENGCLSSEGTQEAAHSRLIKINKAVIPGFYGSQCQGQCERHIKTFSRGGSDVTGAIVARAVNASLYENWTDVSGFLMADPRIVTSPHPIKTITYRELRELSYMGATVLHEDSVFPVREAGIPINIKNTNMPQEPGTLIVSDTKATNNIGTITGIAGKKDFTVITIEKNLMNTELGFCRKLLSILETHGVVFENMPAGIDSVSLVIADSQIKNKLENILHDIKRQCNPDSIEVLPNMALVATVGRGMSQSKGVAAKIFDALAKNTVNIRMINQGSSEINIIVGVENNDFEKAIRSIYETFM</sequence>
<evidence type="ECO:0000313" key="17">
    <source>
        <dbReference type="EMBL" id="AGK95246.1"/>
    </source>
</evidence>
<dbReference type="GO" id="GO:0009090">
    <property type="term" value="P:homoserine biosynthetic process"/>
    <property type="evidence" value="ECO:0007669"/>
    <property type="project" value="TreeGrafter"/>
</dbReference>
<evidence type="ECO:0000256" key="8">
    <source>
        <dbReference type="ARBA" id="ARBA00022777"/>
    </source>
</evidence>
<feature type="binding site" evidence="13">
    <location>
        <position position="123"/>
    </location>
    <ligand>
        <name>substrate</name>
    </ligand>
</feature>
<dbReference type="Pfam" id="PF22468">
    <property type="entry name" value="ACT_9"/>
    <property type="match status" value="1"/>
</dbReference>
<dbReference type="PROSITE" id="PS51671">
    <property type="entry name" value="ACT"/>
    <property type="match status" value="1"/>
</dbReference>
<keyword evidence="11" id="KW-0457">Lysine biosynthesis</keyword>
<dbReference type="OrthoDB" id="9799110at2"/>
<comment type="function">
    <text evidence="1">Catalyzes the phosphorylation of the beta-carboxyl group of aspartic acid with ATP to yield 4-phospho-L-aspartate, which is involved in the branched biosynthetic pathway leading to the biosynthesis of amino acids threonine, isoleucine and methionine.</text>
</comment>
<organism evidence="17 18">
    <name type="scientific">Clostridium pasteurianum BC1</name>
    <dbReference type="NCBI Taxonomy" id="86416"/>
    <lineage>
        <taxon>Bacteria</taxon>
        <taxon>Bacillati</taxon>
        <taxon>Bacillota</taxon>
        <taxon>Clostridia</taxon>
        <taxon>Eubacteriales</taxon>
        <taxon>Clostridiaceae</taxon>
        <taxon>Clostridium</taxon>
    </lineage>
</organism>
<proteinExistence type="inferred from homology"/>
<dbReference type="SUPFAM" id="SSF53633">
    <property type="entry name" value="Carbamate kinase-like"/>
    <property type="match status" value="1"/>
</dbReference>
<evidence type="ECO:0000256" key="12">
    <source>
        <dbReference type="ARBA" id="ARBA00047872"/>
    </source>
</evidence>
<dbReference type="Gene3D" id="3.30.2130.10">
    <property type="entry name" value="VC0802-like"/>
    <property type="match status" value="1"/>
</dbReference>
<dbReference type="InterPro" id="IPR054352">
    <property type="entry name" value="ACT_Aspartokinase"/>
</dbReference>
<evidence type="ECO:0000256" key="5">
    <source>
        <dbReference type="ARBA" id="ARBA00010122"/>
    </source>
</evidence>
<evidence type="ECO:0000256" key="9">
    <source>
        <dbReference type="ARBA" id="ARBA00022840"/>
    </source>
</evidence>
<dbReference type="Pfam" id="PF00696">
    <property type="entry name" value="AA_kinase"/>
    <property type="match status" value="1"/>
</dbReference>
<dbReference type="UniPathway" id="UPA00034">
    <property type="reaction ID" value="UER00015"/>
</dbReference>
<dbReference type="GO" id="GO:0005524">
    <property type="term" value="F:ATP binding"/>
    <property type="evidence" value="ECO:0007669"/>
    <property type="project" value="UniProtKB-KW"/>
</dbReference>
<dbReference type="PATRIC" id="fig|86416.3.peg.147"/>
<feature type="binding site" evidence="13">
    <location>
        <begin position="8"/>
        <end position="11"/>
    </location>
    <ligand>
        <name>ATP</name>
        <dbReference type="ChEBI" id="CHEBI:30616"/>
    </ligand>
</feature>
<dbReference type="InterPro" id="IPR045865">
    <property type="entry name" value="ACT-like_dom_sf"/>
</dbReference>
<dbReference type="InterPro" id="IPR005260">
    <property type="entry name" value="Asp_kin_monofn"/>
</dbReference>
<gene>
    <name evidence="17" type="ORF">Clopa_0173</name>
</gene>
<feature type="binding site" evidence="13">
    <location>
        <position position="229"/>
    </location>
    <ligand>
        <name>ATP</name>
        <dbReference type="ChEBI" id="CHEBI:30616"/>
    </ligand>
</feature>
<dbReference type="PROSITE" id="PS00324">
    <property type="entry name" value="ASPARTOKINASE"/>
    <property type="match status" value="1"/>
</dbReference>
<evidence type="ECO:0000256" key="4">
    <source>
        <dbReference type="ARBA" id="ARBA00005139"/>
    </source>
</evidence>
<evidence type="ECO:0000256" key="15">
    <source>
        <dbReference type="RuleBase" id="RU004249"/>
    </source>
</evidence>